<protein>
    <submittedName>
        <fullName evidence="3">Uncharacterized protein</fullName>
    </submittedName>
</protein>
<dbReference type="Gene3D" id="3.20.20.150">
    <property type="entry name" value="Divalent-metal-dependent TIM barrel enzymes"/>
    <property type="match status" value="1"/>
</dbReference>
<proteinExistence type="predicted"/>
<dbReference type="EMBL" id="UINC01109637">
    <property type="protein sequence ID" value="SVC76584.1"/>
    <property type="molecule type" value="Genomic_DNA"/>
</dbReference>
<sequence length="168" mass="19228">MATSYTYGLICIPEKLKEQNKTLAFQTMTRIRFNELNEQYDSGKSVVVAQDILEKRILHNLQLTKTILENCCANDIYHYRLSSKLFPLVTDTTLNLSITKFTNYRILLFELKQIGKIAKKHGISISIQLDHYNVLASKRPDVVSKAVGELNFHAHMMDLMGLPQDHSA</sequence>
<keyword evidence="1" id="KW-0227">DNA damage</keyword>
<feature type="non-terminal residue" evidence="3">
    <location>
        <position position="168"/>
    </location>
</feature>
<keyword evidence="2" id="KW-0234">DNA repair</keyword>
<evidence type="ECO:0000313" key="3">
    <source>
        <dbReference type="EMBL" id="SVC76584.1"/>
    </source>
</evidence>
<evidence type="ECO:0000256" key="1">
    <source>
        <dbReference type="ARBA" id="ARBA00022763"/>
    </source>
</evidence>
<dbReference type="Pfam" id="PF03851">
    <property type="entry name" value="UvdE"/>
    <property type="match status" value="1"/>
</dbReference>
<evidence type="ECO:0000256" key="2">
    <source>
        <dbReference type="ARBA" id="ARBA00023204"/>
    </source>
</evidence>
<dbReference type="GO" id="GO:0004519">
    <property type="term" value="F:endonuclease activity"/>
    <property type="evidence" value="ECO:0007669"/>
    <property type="project" value="InterPro"/>
</dbReference>
<dbReference type="PANTHER" id="PTHR31290:SF5">
    <property type="entry name" value="UV-DAMAGE ENDONUCLEASE"/>
    <property type="match status" value="1"/>
</dbReference>
<dbReference type="PANTHER" id="PTHR31290">
    <property type="entry name" value="UV-DAMAGE ENDONUCLEASE"/>
    <property type="match status" value="1"/>
</dbReference>
<name>A0A382PTC4_9ZZZZ</name>
<accession>A0A382PTC4</accession>
<dbReference type="GO" id="GO:0009411">
    <property type="term" value="P:response to UV"/>
    <property type="evidence" value="ECO:0007669"/>
    <property type="project" value="InterPro"/>
</dbReference>
<dbReference type="InterPro" id="IPR004601">
    <property type="entry name" value="UvdE"/>
</dbReference>
<organism evidence="3">
    <name type="scientific">marine metagenome</name>
    <dbReference type="NCBI Taxonomy" id="408172"/>
    <lineage>
        <taxon>unclassified sequences</taxon>
        <taxon>metagenomes</taxon>
        <taxon>ecological metagenomes</taxon>
    </lineage>
</organism>
<dbReference type="GO" id="GO:0006289">
    <property type="term" value="P:nucleotide-excision repair"/>
    <property type="evidence" value="ECO:0007669"/>
    <property type="project" value="InterPro"/>
</dbReference>
<gene>
    <name evidence="3" type="ORF">METZ01_LOCUS329438</name>
</gene>
<dbReference type="AlphaFoldDB" id="A0A382PTC4"/>
<reference evidence="3" key="1">
    <citation type="submission" date="2018-05" db="EMBL/GenBank/DDBJ databases">
        <authorList>
            <person name="Lanie J.A."/>
            <person name="Ng W.-L."/>
            <person name="Kazmierczak K.M."/>
            <person name="Andrzejewski T.M."/>
            <person name="Davidsen T.M."/>
            <person name="Wayne K.J."/>
            <person name="Tettelin H."/>
            <person name="Glass J.I."/>
            <person name="Rusch D."/>
            <person name="Podicherti R."/>
            <person name="Tsui H.-C.T."/>
            <person name="Winkler M.E."/>
        </authorList>
    </citation>
    <scope>NUCLEOTIDE SEQUENCE</scope>
</reference>